<evidence type="ECO:0000256" key="1">
    <source>
        <dbReference type="SAM" id="Phobius"/>
    </source>
</evidence>
<reference evidence="5" key="1">
    <citation type="submission" date="2020-08" db="EMBL/GenBank/DDBJ databases">
        <title>Complete genome sequence of Weissella confusa strain FS54 provides insights into metabolic potential.</title>
        <authorList>
            <person name="Fhoula I."/>
            <person name="Najjari A."/>
            <person name="Lekired A."/>
            <person name="Bessrour-Aouam N."/>
            <person name="Jaballah S."/>
            <person name="Klibi N."/>
            <person name="Ouzari H.-I."/>
        </authorList>
    </citation>
    <scope>NUCLEOTIDE SEQUENCE</scope>
    <source>
        <strain evidence="5">FS54</strain>
    </source>
</reference>
<keyword evidence="1" id="KW-1133">Transmembrane helix</keyword>
<evidence type="ECO:0000256" key="2">
    <source>
        <dbReference type="SAM" id="SignalP"/>
    </source>
</evidence>
<accession>A0A3R6C058</accession>
<keyword evidence="1" id="KW-0472">Membrane</keyword>
<evidence type="ECO:0000259" key="3">
    <source>
        <dbReference type="Pfam" id="PF06030"/>
    </source>
</evidence>
<organism evidence="5 6">
    <name type="scientific">Weissella confusa</name>
    <name type="common">Lactobacillus confusus</name>
    <dbReference type="NCBI Taxonomy" id="1583"/>
    <lineage>
        <taxon>Bacteria</taxon>
        <taxon>Bacillati</taxon>
        <taxon>Bacillota</taxon>
        <taxon>Bacilli</taxon>
        <taxon>Lactobacillales</taxon>
        <taxon>Lactobacillaceae</taxon>
        <taxon>Weissella</taxon>
    </lineage>
</organism>
<evidence type="ECO:0000313" key="5">
    <source>
        <dbReference type="EMBL" id="MBC6498127.1"/>
    </source>
</evidence>
<gene>
    <name evidence="5" type="ORF">H7R52_00845</name>
</gene>
<protein>
    <submittedName>
        <fullName evidence="5">DUF916 and DUF3324 domain-containing protein</fullName>
    </submittedName>
</protein>
<proteinExistence type="predicted"/>
<dbReference type="AlphaFoldDB" id="A0A3R6C058"/>
<comment type="caution">
    <text evidence="5">The sequence shown here is derived from an EMBL/GenBank/DDBJ whole genome shotgun (WGS) entry which is preliminary data.</text>
</comment>
<evidence type="ECO:0000313" key="6">
    <source>
        <dbReference type="Proteomes" id="UP000650485"/>
    </source>
</evidence>
<feature type="domain" description="WxL Interacting Protein peptidoglycan binding" evidence="3">
    <location>
        <begin position="39"/>
        <end position="157"/>
    </location>
</feature>
<name>A0A3R6C058_WEICO</name>
<dbReference type="RefSeq" id="WP_118704138.1">
    <property type="nucleotide sequence ID" value="NZ_CABJBN010000004.1"/>
</dbReference>
<keyword evidence="2" id="KW-0732">Signal</keyword>
<feature type="domain" description="WxL Interacting Protein host binding" evidence="4">
    <location>
        <begin position="168"/>
        <end position="304"/>
    </location>
</feature>
<dbReference type="Pfam" id="PF11797">
    <property type="entry name" value="WxLIP_HBD"/>
    <property type="match status" value="1"/>
</dbReference>
<dbReference type="Proteomes" id="UP000650485">
    <property type="component" value="Unassembled WGS sequence"/>
</dbReference>
<feature type="signal peptide" evidence="2">
    <location>
        <begin position="1"/>
        <end position="26"/>
    </location>
</feature>
<sequence>MTMTFKRLLKPLFMVLAMLLVFPFSAVTAHATGTSEIAIAPVYPENQIAQNGIFNLKVTPGQKETIKLKIANLSKEDQKVTIQPTTSYTADSGVLSIDRVKAPKTTTAPVKFRNIVRKADHKKTVTIPANEIVEVPFTFTTPKKPFEGVVVGGLLVKSATEENPLTHKGVSVKNKFAYTMSVVLKEEDKTAEPDLKLGEIKAGRVGTDIEVKSVYKNIKPAIISDMTVNATITTKDDGKVMGKTTETGLSMAPNSSFKFTNNWDKKTIKPGDYHYKAEVQTADGHHWTLEKDFTVDIADAVVINDHYNPWIKWIILAVILIILILAIWYYIHRKKKAEQNQAS</sequence>
<dbReference type="EMBL" id="JACSZT010000002">
    <property type="protein sequence ID" value="MBC6498127.1"/>
    <property type="molecule type" value="Genomic_DNA"/>
</dbReference>
<evidence type="ECO:0000259" key="4">
    <source>
        <dbReference type="Pfam" id="PF11797"/>
    </source>
</evidence>
<keyword evidence="1" id="KW-0812">Transmembrane</keyword>
<dbReference type="InterPro" id="IPR010317">
    <property type="entry name" value="WxLIP_PGBD"/>
</dbReference>
<dbReference type="InterPro" id="IPR021759">
    <property type="entry name" value="WxLIP_HBD"/>
</dbReference>
<feature type="transmembrane region" description="Helical" evidence="1">
    <location>
        <begin position="310"/>
        <end position="331"/>
    </location>
</feature>
<feature type="chain" id="PRO_5041078277" evidence="2">
    <location>
        <begin position="27"/>
        <end position="343"/>
    </location>
</feature>
<dbReference type="Pfam" id="PF06030">
    <property type="entry name" value="WxLIP_PGBD"/>
    <property type="match status" value="1"/>
</dbReference>